<evidence type="ECO:0000313" key="4">
    <source>
        <dbReference type="Proteomes" id="UP000824120"/>
    </source>
</evidence>
<keyword evidence="2" id="KW-0472">Membrane</keyword>
<protein>
    <submittedName>
        <fullName evidence="3">Uncharacterized protein</fullName>
    </submittedName>
</protein>
<feature type="compositionally biased region" description="Low complexity" evidence="1">
    <location>
        <begin position="1"/>
        <end position="15"/>
    </location>
</feature>
<reference evidence="3 4" key="1">
    <citation type="submission" date="2020-09" db="EMBL/GenBank/DDBJ databases">
        <title>De no assembly of potato wild relative species, Solanum commersonii.</title>
        <authorList>
            <person name="Cho K."/>
        </authorList>
    </citation>
    <scope>NUCLEOTIDE SEQUENCE [LARGE SCALE GENOMIC DNA]</scope>
    <source>
        <strain evidence="3">LZ3.2</strain>
        <tissue evidence="3">Leaf</tissue>
    </source>
</reference>
<evidence type="ECO:0000256" key="2">
    <source>
        <dbReference type="SAM" id="Phobius"/>
    </source>
</evidence>
<keyword evidence="2" id="KW-0812">Transmembrane</keyword>
<evidence type="ECO:0000256" key="1">
    <source>
        <dbReference type="SAM" id="MobiDB-lite"/>
    </source>
</evidence>
<gene>
    <name evidence="3" type="ORF">H5410_048651</name>
</gene>
<sequence>SFQTSTAAAHNHTASKFTENTANTRRESKLRTQYYFLVVFVAPSTILVVESSPARLVPFTAQKKVTFPP</sequence>
<organism evidence="3 4">
    <name type="scientific">Solanum commersonii</name>
    <name type="common">Commerson's wild potato</name>
    <name type="synonym">Commerson's nightshade</name>
    <dbReference type="NCBI Taxonomy" id="4109"/>
    <lineage>
        <taxon>Eukaryota</taxon>
        <taxon>Viridiplantae</taxon>
        <taxon>Streptophyta</taxon>
        <taxon>Embryophyta</taxon>
        <taxon>Tracheophyta</taxon>
        <taxon>Spermatophyta</taxon>
        <taxon>Magnoliopsida</taxon>
        <taxon>eudicotyledons</taxon>
        <taxon>Gunneridae</taxon>
        <taxon>Pentapetalae</taxon>
        <taxon>asterids</taxon>
        <taxon>lamiids</taxon>
        <taxon>Solanales</taxon>
        <taxon>Solanaceae</taxon>
        <taxon>Solanoideae</taxon>
        <taxon>Solaneae</taxon>
        <taxon>Solanum</taxon>
    </lineage>
</organism>
<dbReference type="AlphaFoldDB" id="A0A9J5XIQ5"/>
<feature type="non-terminal residue" evidence="3">
    <location>
        <position position="69"/>
    </location>
</feature>
<dbReference type="Proteomes" id="UP000824120">
    <property type="component" value="Chromosome 9"/>
</dbReference>
<accession>A0A9J5XIQ5</accession>
<evidence type="ECO:0000313" key="3">
    <source>
        <dbReference type="EMBL" id="KAG5588217.1"/>
    </source>
</evidence>
<comment type="caution">
    <text evidence="3">The sequence shown here is derived from an EMBL/GenBank/DDBJ whole genome shotgun (WGS) entry which is preliminary data.</text>
</comment>
<feature type="region of interest" description="Disordered" evidence="1">
    <location>
        <begin position="1"/>
        <end position="24"/>
    </location>
</feature>
<feature type="transmembrane region" description="Helical" evidence="2">
    <location>
        <begin position="34"/>
        <end position="54"/>
    </location>
</feature>
<name>A0A9J5XIQ5_SOLCO</name>
<proteinExistence type="predicted"/>
<dbReference type="EMBL" id="JACXVP010000009">
    <property type="protein sequence ID" value="KAG5588217.1"/>
    <property type="molecule type" value="Genomic_DNA"/>
</dbReference>
<keyword evidence="2" id="KW-1133">Transmembrane helix</keyword>
<keyword evidence="4" id="KW-1185">Reference proteome</keyword>